<dbReference type="Pfam" id="PF08585">
    <property type="entry name" value="RMI1_N_C"/>
    <property type="match status" value="1"/>
</dbReference>
<dbReference type="SMART" id="SM00333">
    <property type="entry name" value="TUDOR"/>
    <property type="match status" value="1"/>
</dbReference>
<evidence type="ECO:0000256" key="1">
    <source>
        <dbReference type="ARBA" id="ARBA00004324"/>
    </source>
</evidence>
<reference evidence="13" key="1">
    <citation type="submission" date="2022-01" db="EMBL/GenBank/DDBJ databases">
        <authorList>
            <person name="King R."/>
        </authorList>
    </citation>
    <scope>NUCLEOTIDE SEQUENCE</scope>
</reference>
<keyword evidence="7" id="KW-0539">Nucleus</keyword>
<gene>
    <name evidence="13" type="ORF">PHAECO_LOCUS7682</name>
</gene>
<dbReference type="PANTHER" id="PTHR13681:SF24">
    <property type="entry name" value="TUDOR DOMAIN-CONTAINING PROTEIN 3"/>
    <property type="match status" value="1"/>
</dbReference>
<evidence type="ECO:0000256" key="7">
    <source>
        <dbReference type="ARBA" id="ARBA00023242"/>
    </source>
</evidence>
<feature type="compositionally biased region" description="Polar residues" evidence="11">
    <location>
        <begin position="406"/>
        <end position="417"/>
    </location>
</feature>
<feature type="compositionally biased region" description="Basic and acidic residues" evidence="11">
    <location>
        <begin position="564"/>
        <end position="578"/>
    </location>
</feature>
<accession>A0A9P0DTJ5</accession>
<protein>
    <recommendedName>
        <fullName evidence="9">Survival of motor neuron-related-splicing factor 30</fullName>
    </recommendedName>
    <alternativeName>
        <fullName evidence="10">Survival motor neuron domain-containing protein 1</fullName>
    </alternativeName>
</protein>
<evidence type="ECO:0000256" key="9">
    <source>
        <dbReference type="ARBA" id="ARBA00041083"/>
    </source>
</evidence>
<dbReference type="GO" id="GO:0006397">
    <property type="term" value="P:mRNA processing"/>
    <property type="evidence" value="ECO:0007669"/>
    <property type="project" value="UniProtKB-KW"/>
</dbReference>
<feature type="compositionally biased region" description="Polar residues" evidence="11">
    <location>
        <begin position="362"/>
        <end position="391"/>
    </location>
</feature>
<comment type="function">
    <text evidence="8">Involved in spliceosome assembly.</text>
</comment>
<feature type="compositionally biased region" description="Basic and acidic residues" evidence="11">
    <location>
        <begin position="392"/>
        <end position="403"/>
    </location>
</feature>
<dbReference type="InterPro" id="IPR013894">
    <property type="entry name" value="RMI1_OB"/>
</dbReference>
<feature type="compositionally biased region" description="Basic and acidic residues" evidence="11">
    <location>
        <begin position="242"/>
        <end position="267"/>
    </location>
</feature>
<reference evidence="13" key="2">
    <citation type="submission" date="2022-10" db="EMBL/GenBank/DDBJ databases">
        <authorList>
            <consortium name="ENA_rothamsted_submissions"/>
            <consortium name="culmorum"/>
            <person name="King R."/>
        </authorList>
    </citation>
    <scope>NUCLEOTIDE SEQUENCE</scope>
</reference>
<feature type="compositionally biased region" description="Polar residues" evidence="11">
    <location>
        <begin position="587"/>
        <end position="600"/>
    </location>
</feature>
<evidence type="ECO:0000313" key="14">
    <source>
        <dbReference type="Proteomes" id="UP001153737"/>
    </source>
</evidence>
<evidence type="ECO:0000256" key="11">
    <source>
        <dbReference type="SAM" id="MobiDB-lite"/>
    </source>
</evidence>
<feature type="compositionally biased region" description="Basic and acidic residues" evidence="11">
    <location>
        <begin position="438"/>
        <end position="448"/>
    </location>
</feature>
<keyword evidence="4" id="KW-0507">mRNA processing</keyword>
<keyword evidence="6" id="KW-0508">mRNA splicing</keyword>
<dbReference type="GO" id="GO:0008380">
    <property type="term" value="P:RNA splicing"/>
    <property type="evidence" value="ECO:0007669"/>
    <property type="project" value="UniProtKB-KW"/>
</dbReference>
<dbReference type="GO" id="GO:0005681">
    <property type="term" value="C:spliceosomal complex"/>
    <property type="evidence" value="ECO:0007669"/>
    <property type="project" value="UniProtKB-KW"/>
</dbReference>
<dbReference type="GO" id="GO:0005737">
    <property type="term" value="C:cytoplasm"/>
    <property type="evidence" value="ECO:0007669"/>
    <property type="project" value="InterPro"/>
</dbReference>
<proteinExistence type="inferred from homology"/>
<dbReference type="GO" id="GO:0003723">
    <property type="term" value="F:RNA binding"/>
    <property type="evidence" value="ECO:0007669"/>
    <property type="project" value="InterPro"/>
</dbReference>
<dbReference type="PANTHER" id="PTHR13681">
    <property type="entry name" value="SURVIVAL OF MOTOR NEURON-RELATED-SPLICING FACTOR 30-RELATED"/>
    <property type="match status" value="1"/>
</dbReference>
<dbReference type="AlphaFoldDB" id="A0A9P0DTJ5"/>
<feature type="compositionally biased region" description="Basic and acidic residues" evidence="11">
    <location>
        <begin position="193"/>
        <end position="209"/>
    </location>
</feature>
<name>A0A9P0DTJ5_PHACE</name>
<dbReference type="InterPro" id="IPR042470">
    <property type="entry name" value="RMI1_N_C_sf"/>
</dbReference>
<feature type="compositionally biased region" description="Polar residues" evidence="11">
    <location>
        <begin position="449"/>
        <end position="474"/>
    </location>
</feature>
<evidence type="ECO:0000256" key="10">
    <source>
        <dbReference type="ARBA" id="ARBA00042567"/>
    </source>
</evidence>
<dbReference type="GO" id="GO:0015030">
    <property type="term" value="C:Cajal body"/>
    <property type="evidence" value="ECO:0007669"/>
    <property type="project" value="UniProtKB-SubCell"/>
</dbReference>
<dbReference type="SUPFAM" id="SSF63748">
    <property type="entry name" value="Tudor/PWWP/MBT"/>
    <property type="match status" value="1"/>
</dbReference>
<evidence type="ECO:0000259" key="12">
    <source>
        <dbReference type="PROSITE" id="PS50304"/>
    </source>
</evidence>
<feature type="region of interest" description="Disordered" evidence="11">
    <location>
        <begin position="162"/>
        <end position="210"/>
    </location>
</feature>
<dbReference type="GO" id="GO:0016607">
    <property type="term" value="C:nuclear speck"/>
    <property type="evidence" value="ECO:0007669"/>
    <property type="project" value="UniProtKB-SubCell"/>
</dbReference>
<comment type="subcellular location">
    <subcellularLocation>
        <location evidence="1">Nucleus speckle</location>
    </subcellularLocation>
    <subcellularLocation>
        <location evidence="2">Nucleus</location>
        <location evidence="2">Cajal body</location>
    </subcellularLocation>
</comment>
<evidence type="ECO:0000256" key="6">
    <source>
        <dbReference type="ARBA" id="ARBA00023187"/>
    </source>
</evidence>
<feature type="compositionally biased region" description="Polar residues" evidence="11">
    <location>
        <begin position="427"/>
        <end position="437"/>
    </location>
</feature>
<dbReference type="Proteomes" id="UP001153737">
    <property type="component" value="Chromosome 3"/>
</dbReference>
<dbReference type="SMART" id="SM01161">
    <property type="entry name" value="DUF1767"/>
    <property type="match status" value="1"/>
</dbReference>
<dbReference type="OrthoDB" id="434939at2759"/>
<feature type="region of interest" description="Disordered" evidence="11">
    <location>
        <begin position="230"/>
        <end position="267"/>
    </location>
</feature>
<feature type="region of interest" description="Disordered" evidence="11">
    <location>
        <begin position="351"/>
        <end position="604"/>
    </location>
</feature>
<feature type="compositionally biased region" description="Polar residues" evidence="11">
    <location>
        <begin position="525"/>
        <end position="559"/>
    </location>
</feature>
<evidence type="ECO:0000313" key="13">
    <source>
        <dbReference type="EMBL" id="CAH1159797.1"/>
    </source>
</evidence>
<feature type="compositionally biased region" description="Basic and acidic residues" evidence="11">
    <location>
        <begin position="705"/>
        <end position="719"/>
    </location>
</feature>
<feature type="region of interest" description="Disordered" evidence="11">
    <location>
        <begin position="703"/>
        <end position="741"/>
    </location>
</feature>
<organism evidence="13 14">
    <name type="scientific">Phaedon cochleariae</name>
    <name type="common">Mustard beetle</name>
    <dbReference type="NCBI Taxonomy" id="80249"/>
    <lineage>
        <taxon>Eukaryota</taxon>
        <taxon>Metazoa</taxon>
        <taxon>Ecdysozoa</taxon>
        <taxon>Arthropoda</taxon>
        <taxon>Hexapoda</taxon>
        <taxon>Insecta</taxon>
        <taxon>Pterygota</taxon>
        <taxon>Neoptera</taxon>
        <taxon>Endopterygota</taxon>
        <taxon>Coleoptera</taxon>
        <taxon>Polyphaga</taxon>
        <taxon>Cucujiformia</taxon>
        <taxon>Chrysomeloidea</taxon>
        <taxon>Chrysomelidae</taxon>
        <taxon>Chrysomelinae</taxon>
        <taxon>Chrysomelini</taxon>
        <taxon>Phaedon</taxon>
    </lineage>
</organism>
<evidence type="ECO:0000256" key="2">
    <source>
        <dbReference type="ARBA" id="ARBA00004408"/>
    </source>
</evidence>
<dbReference type="InterPro" id="IPR010304">
    <property type="entry name" value="SMN_Tudor"/>
</dbReference>
<evidence type="ECO:0000256" key="8">
    <source>
        <dbReference type="ARBA" id="ARBA00037618"/>
    </source>
</evidence>
<feature type="domain" description="Tudor" evidence="12">
    <location>
        <begin position="649"/>
        <end position="707"/>
    </location>
</feature>
<feature type="compositionally biased region" description="Basic and acidic residues" evidence="11">
    <location>
        <begin position="475"/>
        <end position="490"/>
    </location>
</feature>
<dbReference type="Pfam" id="PF06003">
    <property type="entry name" value="SMN_Tudor"/>
    <property type="match status" value="1"/>
</dbReference>
<dbReference type="PROSITE" id="PS50304">
    <property type="entry name" value="TUDOR"/>
    <property type="match status" value="1"/>
</dbReference>
<keyword evidence="14" id="KW-1185">Reference proteome</keyword>
<dbReference type="EMBL" id="OU896709">
    <property type="protein sequence ID" value="CAH1159797.1"/>
    <property type="molecule type" value="Genomic_DNA"/>
</dbReference>
<evidence type="ECO:0000256" key="5">
    <source>
        <dbReference type="ARBA" id="ARBA00022728"/>
    </source>
</evidence>
<evidence type="ECO:0000256" key="3">
    <source>
        <dbReference type="ARBA" id="ARBA00005371"/>
    </source>
</evidence>
<sequence>MVSVLGPEWHISASGSDIITENGAIKDKQKIYQNALNTDIKEMCSSVLSSELLKNNTSKIVLQIQKVRNISAPKANEDSQAAPRMLKLSLSDGDTYVQALELSPITSISRNNTPPGTKIVVNCAKVCSGYLLLSPNNCTVLGGKVPALIEKWEIAKSVQRTNRRGLNDDGPPPWVNFGKRIQSGNQEPNFKSLENKSKETSKENAEFEAQRQGAIAEANSGAVKKVFGGMVKQNVQPTQNKGPDRSRDKRESFRNKNRVEREDELEKPLKPEKVSLFSFLEDKLPGCDPNDASSKDDDTLFRRKMKIPKEFQKPRYDDAKFETDTFPKVQKNSYSSVKHFESVPVKQQNPMDNIGFYKNHKNQNLPQDNSKNHFNSVNEKYQPKTHNSNLREQSDRPQKKPYDNRGYNSRTGQSETFDTQKPHENRGYNNRFNQNDVFDTKKPYDNRRYNNGISQKEASNSQKPYENQGYNSRTSKNEVFDTKKNYDNGGHKNGVSQNEAANTRNPNENRDYNNHNNESEAADSQRLNNPNTNRTQPKQSDNKNTQLNRNKYQNQNEYGKSSHKSRENDNQRIYEKPQKSFIPPNPTNNHDQSNTNQNKGNMDDLTQGMEKITVNSQFASRSIRQHLNLGGQKKNEENLKKNEETNSLTWNIGDECLAKYWEDGKFYEATIMAITDKTVAVKFRGYGNIEEILTDDCLPTKHSNISKEHQGEQNRKYEQNSRSYSGSMQFRRTPKNNYNNW</sequence>
<feature type="compositionally biased region" description="Polar residues" evidence="11">
    <location>
        <begin position="720"/>
        <end position="741"/>
    </location>
</feature>
<dbReference type="Gene3D" id="2.30.30.140">
    <property type="match status" value="1"/>
</dbReference>
<comment type="similarity">
    <text evidence="3">Belongs to the SMN family.</text>
</comment>
<keyword evidence="5" id="KW-0747">Spliceosome</keyword>
<dbReference type="Gene3D" id="2.40.50.770">
    <property type="entry name" value="RecQ-mediated genome instability protein Rmi1, C-terminal domain"/>
    <property type="match status" value="1"/>
</dbReference>
<evidence type="ECO:0000256" key="4">
    <source>
        <dbReference type="ARBA" id="ARBA00022664"/>
    </source>
</evidence>
<dbReference type="InterPro" id="IPR002999">
    <property type="entry name" value="Tudor"/>
</dbReference>